<name>A0ABU8B4Q2_9BRAD</name>
<dbReference type="HAMAP" id="MF_00697">
    <property type="entry name" value="UPF0276"/>
    <property type="match status" value="1"/>
</dbReference>
<keyword evidence="3" id="KW-1185">Reference proteome</keyword>
<comment type="similarity">
    <text evidence="1">Belongs to the UPF0276 family.</text>
</comment>
<evidence type="ECO:0000313" key="2">
    <source>
        <dbReference type="EMBL" id="MEH2553511.1"/>
    </source>
</evidence>
<dbReference type="PANTHER" id="PTHR42194">
    <property type="entry name" value="UPF0276 PROTEIN HI_1600"/>
    <property type="match status" value="1"/>
</dbReference>
<accession>A0ABU8B4Q2</accession>
<dbReference type="RefSeq" id="WP_334477999.1">
    <property type="nucleotide sequence ID" value="NZ_JAZHRV010000001.1"/>
</dbReference>
<organism evidence="2 3">
    <name type="scientific">Bradyrhizobium algeriense</name>
    <dbReference type="NCBI Taxonomy" id="634784"/>
    <lineage>
        <taxon>Bacteria</taxon>
        <taxon>Pseudomonadati</taxon>
        <taxon>Pseudomonadota</taxon>
        <taxon>Alphaproteobacteria</taxon>
        <taxon>Hyphomicrobiales</taxon>
        <taxon>Nitrobacteraceae</taxon>
        <taxon>Bradyrhizobium</taxon>
    </lineage>
</organism>
<sequence>MNVASRLPDTSAAALADRPATSAKPPFLGFGLGLRHQHYDEILGGNPPIDWFEVISENYMLPGGQPLRTLDRICERYPVVMHGVSMSIASTAPPNFEYLQALKDLAKRVEPKWVSDHLCWTGVHGKNLHDLLPIPYTKEALDHVVSRVQLVQDFLGRAIVLENVSTYVQFNNSEMPEWEFLSELSRRAGCWLLFDVNNVYVSAFNHGYDPMTFLNGIPADRVVQFHMAGHSHMGTHIIDTHDHPVCEDVWELYAAALKRFGRVSTMIERDDNIPPLDELLIEIARTREMAEKILPAGKQTG</sequence>
<dbReference type="PANTHER" id="PTHR42194:SF1">
    <property type="entry name" value="UPF0276 PROTEIN HI_1600"/>
    <property type="match status" value="1"/>
</dbReference>
<evidence type="ECO:0000256" key="1">
    <source>
        <dbReference type="HAMAP-Rule" id="MF_00697"/>
    </source>
</evidence>
<reference evidence="2 3" key="1">
    <citation type="submission" date="2024-02" db="EMBL/GenBank/DDBJ databases">
        <title>Adaptive strategies in a cosmopolitan and abundant soil bacterium.</title>
        <authorList>
            <person name="Carini P."/>
        </authorList>
    </citation>
    <scope>NUCLEOTIDE SEQUENCE [LARGE SCALE GENOMIC DNA]</scope>
    <source>
        <strain evidence="2 3">AZCC 1608</strain>
    </source>
</reference>
<gene>
    <name evidence="2" type="ORF">V1286_001040</name>
</gene>
<dbReference type="Proteomes" id="UP001364224">
    <property type="component" value="Unassembled WGS sequence"/>
</dbReference>
<dbReference type="SUPFAM" id="SSF51658">
    <property type="entry name" value="Xylose isomerase-like"/>
    <property type="match status" value="1"/>
</dbReference>
<dbReference type="InterPro" id="IPR036237">
    <property type="entry name" value="Xyl_isomerase-like_sf"/>
</dbReference>
<dbReference type="Gene3D" id="3.20.20.150">
    <property type="entry name" value="Divalent-metal-dependent TIM barrel enzymes"/>
    <property type="match status" value="1"/>
</dbReference>
<dbReference type="Pfam" id="PF05114">
    <property type="entry name" value="MbnB_TglH_ChrH"/>
    <property type="match status" value="1"/>
</dbReference>
<dbReference type="EMBL" id="JAZHRV010000001">
    <property type="protein sequence ID" value="MEH2553511.1"/>
    <property type="molecule type" value="Genomic_DNA"/>
</dbReference>
<dbReference type="NCBIfam" id="NF003818">
    <property type="entry name" value="PRK05409.1"/>
    <property type="match status" value="1"/>
</dbReference>
<protein>
    <recommendedName>
        <fullName evidence="1">UPF0276 protein V1286_001040</fullName>
    </recommendedName>
</protein>
<proteinExistence type="inferred from homology"/>
<evidence type="ECO:0000313" key="3">
    <source>
        <dbReference type="Proteomes" id="UP001364224"/>
    </source>
</evidence>
<dbReference type="InterPro" id="IPR007801">
    <property type="entry name" value="MbnB/TglH/ChrH"/>
</dbReference>
<comment type="caution">
    <text evidence="2">The sequence shown here is derived from an EMBL/GenBank/DDBJ whole genome shotgun (WGS) entry which is preliminary data.</text>
</comment>